<sequence length="936" mass="108158">MAIYQQLTNSIRLGPAKRDELSRAVERGSKFFHEFNESRLELAFSNFDLEMKKALYEILFFLHVNDPKYAALSYMTKEVQKVGGRLQEVEVPKTANLYLEDCPAGVVGIEELSPRFQGEFLDHLKTYLQTDLPQVEGPRPIYSVASLGSIGTIGHKKTASDLDLQVQYELGPFLIDPKEMDDAQLFDMSKALIHYYGRVFGTKQKYTKEQMATQETRALLMAKGKARFRQRLPHLYRVLVAREGGKITAQEKIELLEEVIYLVNTYQKFCLKTERTRKDKLLKTRIGRIQTYVQEKYPEAEVYLFAYSNDDYRDGKHGTTLESKEASGSAYQLILNYETLMPGIQFTPMVPIHFLMPEEVNSKRVQYERLVNYLRFHCLDLYDGMKERLVDLGSTPPLTLDYMIAHSGAVYWESFKASSGNLPKALLNLLRLEMLFDPRFNISIMELVKQPDRLNRYVQDLEPVAEEPEPQEEEEEGDFFADYGIVSGAQVEQEGEIMAEADFASGLSIAYVLKAEELFPRLKEDPWWLRYKALKIGFSAANQSVPSEEERDRISSIIDLGFALHIRISDVFGPAKKNQPISHRDQVLRYLLDKAFPMSKRVQLERIFMGEVVAVSKFEWELKSLFKSSLARVNQLVEQSEGSDQTNRDEYKIWYHYYEKHFEPKPEVVTPDILSHLKVARDRLRIGYEPSAQLWFFKSIQKKDNKDEKFSAEALEHLPTEVTLFQHPDFLHGVTHCLMNGYYGVFSKGTLFERHTQVELAASNMDLGKRSANQYCYITPDLVERLIERITRSFPPQDYDYRDCIYKERVITEVMVCLNLLAYGRVSVLYRDNLKVWAVEFFDHPEVESGSDGFFEAYDLLFSHHGIIKSLQTFLDQQPFRHSGEGAGKLMFWVNPNSVKTGHPATKRKQKEEDLAADFEKAALKHLKFGKKKKGA</sequence>
<gene>
    <name evidence="1" type="ORF">A2557_05565</name>
</gene>
<evidence type="ECO:0000313" key="1">
    <source>
        <dbReference type="EMBL" id="OGH00199.1"/>
    </source>
</evidence>
<evidence type="ECO:0000313" key="2">
    <source>
        <dbReference type="Proteomes" id="UP000177583"/>
    </source>
</evidence>
<dbReference type="EMBL" id="MFNF01000048">
    <property type="protein sequence ID" value="OGH00199.1"/>
    <property type="molecule type" value="Genomic_DNA"/>
</dbReference>
<dbReference type="Proteomes" id="UP000177583">
    <property type="component" value="Unassembled WGS sequence"/>
</dbReference>
<protein>
    <recommendedName>
        <fullName evidence="3">Adenylate cyclase class-I N-terminal domain-containing protein</fullName>
    </recommendedName>
</protein>
<evidence type="ECO:0008006" key="3">
    <source>
        <dbReference type="Google" id="ProtNLM"/>
    </source>
</evidence>
<organism evidence="1 2">
    <name type="scientific">Candidatus Lambdaproteobacteria bacterium RIFOXYD2_FULL_56_26</name>
    <dbReference type="NCBI Taxonomy" id="1817773"/>
    <lineage>
        <taxon>Bacteria</taxon>
        <taxon>Pseudomonadati</taxon>
        <taxon>Pseudomonadota</taxon>
        <taxon>Candidatus Lambdaproteobacteria</taxon>
    </lineage>
</organism>
<comment type="caution">
    <text evidence="1">The sequence shown here is derived from an EMBL/GenBank/DDBJ whole genome shotgun (WGS) entry which is preliminary data.</text>
</comment>
<proteinExistence type="predicted"/>
<accession>A0A1F6GQ04</accession>
<dbReference type="AlphaFoldDB" id="A0A1F6GQ04"/>
<reference evidence="1 2" key="1">
    <citation type="journal article" date="2016" name="Nat. Commun.">
        <title>Thousands of microbial genomes shed light on interconnected biogeochemical processes in an aquifer system.</title>
        <authorList>
            <person name="Anantharaman K."/>
            <person name="Brown C.T."/>
            <person name="Hug L.A."/>
            <person name="Sharon I."/>
            <person name="Castelle C.J."/>
            <person name="Probst A.J."/>
            <person name="Thomas B.C."/>
            <person name="Singh A."/>
            <person name="Wilkins M.J."/>
            <person name="Karaoz U."/>
            <person name="Brodie E.L."/>
            <person name="Williams K.H."/>
            <person name="Hubbard S.S."/>
            <person name="Banfield J.F."/>
        </authorList>
    </citation>
    <scope>NUCLEOTIDE SEQUENCE [LARGE SCALE GENOMIC DNA]</scope>
</reference>
<name>A0A1F6GQ04_9PROT</name>